<organism evidence="2 3">
    <name type="scientific">Drechslerella stenobrocha 248</name>
    <dbReference type="NCBI Taxonomy" id="1043628"/>
    <lineage>
        <taxon>Eukaryota</taxon>
        <taxon>Fungi</taxon>
        <taxon>Dikarya</taxon>
        <taxon>Ascomycota</taxon>
        <taxon>Pezizomycotina</taxon>
        <taxon>Orbiliomycetes</taxon>
        <taxon>Orbiliales</taxon>
        <taxon>Orbiliaceae</taxon>
        <taxon>Drechslerella</taxon>
    </lineage>
</organism>
<name>W7HRM7_9PEZI</name>
<reference evidence="2 3" key="1">
    <citation type="submission" date="2013-05" db="EMBL/GenBank/DDBJ databases">
        <title>Drechslerella stenobrocha genome reveals carnivorous origination and mechanical trapping mechanism of predatory fungi.</title>
        <authorList>
            <person name="Liu X."/>
            <person name="Zhang W."/>
            <person name="Liu K."/>
        </authorList>
    </citation>
    <scope>NUCLEOTIDE SEQUENCE [LARGE SCALE GENOMIC DNA]</scope>
    <source>
        <strain evidence="2 3">248</strain>
    </source>
</reference>
<protein>
    <submittedName>
        <fullName evidence="2">Uncharacterized protein</fullName>
    </submittedName>
</protein>
<feature type="chain" id="PRO_5004893450" evidence="1">
    <location>
        <begin position="17"/>
        <end position="309"/>
    </location>
</feature>
<dbReference type="HOGENOM" id="CLU_943395_0_0_1"/>
<accession>W7HRM7</accession>
<evidence type="ECO:0000313" key="2">
    <source>
        <dbReference type="EMBL" id="EWC46696.1"/>
    </source>
</evidence>
<dbReference type="OrthoDB" id="5596743at2759"/>
<dbReference type="EMBL" id="KI966416">
    <property type="protein sequence ID" value="EWC46696.1"/>
    <property type="molecule type" value="Genomic_DNA"/>
</dbReference>
<dbReference type="AlphaFoldDB" id="W7HRM7"/>
<evidence type="ECO:0000256" key="1">
    <source>
        <dbReference type="SAM" id="SignalP"/>
    </source>
</evidence>
<sequence length="309" mass="32596">MRTAVVFAAFAASVLAVPTNQGCNANNCLRAVRKTNLPEASDTRTADCNSYLSTTVTPATVTETSTIHVIETTHVNADTTTTVDLTVTTTETKKKRDVTVTPTVTPTYATACSGVDAYISACLCIGATGTAITVAAPTTVTTSTIVDSTTTITDFTGTVTATALRLRFTDAVSSFSGAYVASKTISGQSFIVPTTVPASAALVVLQPDQSVTYGDKLLVGKQSTITTDAKYLVFIEPATFDPSIHSAVTCQIAADYKFTCITATFVEFGVYIGSDHKDTLRLFKAGFSYNSNYKGNLHLEAINPYDNSI</sequence>
<evidence type="ECO:0000313" key="3">
    <source>
        <dbReference type="Proteomes" id="UP000024837"/>
    </source>
</evidence>
<dbReference type="Proteomes" id="UP000024837">
    <property type="component" value="Unassembled WGS sequence"/>
</dbReference>
<proteinExistence type="predicted"/>
<gene>
    <name evidence="2" type="ORF">DRE_04183</name>
</gene>
<keyword evidence="1" id="KW-0732">Signal</keyword>
<keyword evidence="3" id="KW-1185">Reference proteome</keyword>
<feature type="signal peptide" evidence="1">
    <location>
        <begin position="1"/>
        <end position="16"/>
    </location>
</feature>